<gene>
    <name evidence="8" type="ORF">SI7747_11014531</name>
</gene>
<evidence type="ECO:0000256" key="4">
    <source>
        <dbReference type="ARBA" id="ARBA00023163"/>
    </source>
</evidence>
<keyword evidence="3" id="KW-0238">DNA-binding</keyword>
<evidence type="ECO:0000259" key="7">
    <source>
        <dbReference type="PROSITE" id="PS50066"/>
    </source>
</evidence>
<dbReference type="PROSITE" id="PS50066">
    <property type="entry name" value="MADS_BOX_2"/>
    <property type="match status" value="1"/>
</dbReference>
<evidence type="ECO:0000256" key="5">
    <source>
        <dbReference type="ARBA" id="ARBA00023242"/>
    </source>
</evidence>
<evidence type="ECO:0000313" key="9">
    <source>
        <dbReference type="Proteomes" id="UP001189122"/>
    </source>
</evidence>
<evidence type="ECO:0000313" key="8">
    <source>
        <dbReference type="EMBL" id="CAA2628890.1"/>
    </source>
</evidence>
<accession>A0A7I8JD98</accession>
<reference evidence="8 9" key="1">
    <citation type="submission" date="2019-12" db="EMBL/GenBank/DDBJ databases">
        <authorList>
            <person name="Scholz U."/>
            <person name="Mascher M."/>
            <person name="Fiebig A."/>
        </authorList>
    </citation>
    <scope>NUCLEOTIDE SEQUENCE</scope>
</reference>
<name>A0A7I8JD98_SPIIN</name>
<evidence type="ECO:0000256" key="3">
    <source>
        <dbReference type="ARBA" id="ARBA00023125"/>
    </source>
</evidence>
<feature type="domain" description="MADS-box" evidence="7">
    <location>
        <begin position="1"/>
        <end position="40"/>
    </location>
</feature>
<dbReference type="EMBL" id="LR743598">
    <property type="protein sequence ID" value="CAA2628890.1"/>
    <property type="molecule type" value="Genomic_DNA"/>
</dbReference>
<comment type="subcellular location">
    <subcellularLocation>
        <location evidence="1">Nucleus</location>
    </subcellularLocation>
</comment>
<keyword evidence="4" id="KW-0804">Transcription</keyword>
<dbReference type="InterPro" id="IPR036879">
    <property type="entry name" value="TF_MADSbox_sf"/>
</dbReference>
<dbReference type="EMBL" id="CACRZD030000011">
    <property type="protein sequence ID" value="CAA6668137.1"/>
    <property type="molecule type" value="Genomic_DNA"/>
</dbReference>
<dbReference type="GO" id="GO:0003677">
    <property type="term" value="F:DNA binding"/>
    <property type="evidence" value="ECO:0007669"/>
    <property type="project" value="UniProtKB-KW"/>
</dbReference>
<dbReference type="Proteomes" id="UP001189122">
    <property type="component" value="Unassembled WGS sequence"/>
</dbReference>
<dbReference type="GO" id="GO:0046983">
    <property type="term" value="F:protein dimerization activity"/>
    <property type="evidence" value="ECO:0007669"/>
    <property type="project" value="InterPro"/>
</dbReference>
<dbReference type="Gene3D" id="3.40.1810.10">
    <property type="entry name" value="Transcription factor, MADS-box"/>
    <property type="match status" value="1"/>
</dbReference>
<protein>
    <recommendedName>
        <fullName evidence="7">MADS-box domain-containing protein</fullName>
    </recommendedName>
</protein>
<evidence type="ECO:0000256" key="1">
    <source>
        <dbReference type="ARBA" id="ARBA00004123"/>
    </source>
</evidence>
<evidence type="ECO:0000256" key="2">
    <source>
        <dbReference type="ARBA" id="ARBA00023015"/>
    </source>
</evidence>
<keyword evidence="6" id="KW-0175">Coiled coil</keyword>
<dbReference type="InterPro" id="IPR002100">
    <property type="entry name" value="TF_MADSbox"/>
</dbReference>
<evidence type="ECO:0000256" key="6">
    <source>
        <dbReference type="SAM" id="Coils"/>
    </source>
</evidence>
<dbReference type="GO" id="GO:0005634">
    <property type="term" value="C:nucleus"/>
    <property type="evidence" value="ECO:0007669"/>
    <property type="project" value="UniProtKB-SubCell"/>
</dbReference>
<dbReference type="SUPFAM" id="SSF55455">
    <property type="entry name" value="SRF-like"/>
    <property type="match status" value="1"/>
</dbReference>
<keyword evidence="5" id="KW-0539">Nucleus</keyword>
<organism evidence="8">
    <name type="scientific">Spirodela intermedia</name>
    <name type="common">Intermediate duckweed</name>
    <dbReference type="NCBI Taxonomy" id="51605"/>
    <lineage>
        <taxon>Eukaryota</taxon>
        <taxon>Viridiplantae</taxon>
        <taxon>Streptophyta</taxon>
        <taxon>Embryophyta</taxon>
        <taxon>Tracheophyta</taxon>
        <taxon>Spermatophyta</taxon>
        <taxon>Magnoliopsida</taxon>
        <taxon>Liliopsida</taxon>
        <taxon>Araceae</taxon>
        <taxon>Lemnoideae</taxon>
        <taxon>Spirodela</taxon>
    </lineage>
</organism>
<feature type="coiled-coil region" evidence="6">
    <location>
        <begin position="94"/>
        <end position="121"/>
    </location>
</feature>
<keyword evidence="2" id="KW-0805">Transcription regulation</keyword>
<sequence>MKRRAVIKRKAMELGKLCDIVTLLVCFGPRGQLETWPEDRQEVRRIIEHYASLNPDDCIKRRYDLTTFFEAHFKRLQAQVNRERNSWLDALPAADSLEDLLRSLDEKLAAIEEKIYQVELEEEEESRGKDLEACWGQHLQALEAVPPTDIDVFDPSMTFPLSFCRDTSLGSGMEHLNALPFEHPDTTSLCTISPPAATAA</sequence>
<proteinExistence type="predicted"/>
<keyword evidence="9" id="KW-1185">Reference proteome</keyword>
<dbReference type="Pfam" id="PF00319">
    <property type="entry name" value="SRF-TF"/>
    <property type="match status" value="1"/>
</dbReference>
<dbReference type="AlphaFoldDB" id="A0A7I8JD98"/>